<gene>
    <name evidence="8" type="ORF">CFN78_03420</name>
</gene>
<dbReference type="SMART" id="SM00020">
    <property type="entry name" value="Tryp_SPc"/>
    <property type="match status" value="1"/>
</dbReference>
<dbReference type="FunFam" id="2.40.10.10:FF:000068">
    <property type="entry name" value="transmembrane protease serine 2"/>
    <property type="match status" value="1"/>
</dbReference>
<dbReference type="InterPro" id="IPR018114">
    <property type="entry name" value="TRYPSIN_HIS"/>
</dbReference>
<dbReference type="InterPro" id="IPR050430">
    <property type="entry name" value="Peptidase_S1"/>
</dbReference>
<dbReference type="InterPro" id="IPR001314">
    <property type="entry name" value="Peptidase_S1A"/>
</dbReference>
<dbReference type="InterPro" id="IPR006311">
    <property type="entry name" value="TAT_signal"/>
</dbReference>
<comment type="caution">
    <text evidence="8">The sequence shown here is derived from an EMBL/GenBank/DDBJ whole genome shotgun (WGS) entry which is preliminary data.</text>
</comment>
<dbReference type="PROSITE" id="PS00134">
    <property type="entry name" value="TRYPSIN_HIS"/>
    <property type="match status" value="1"/>
</dbReference>
<dbReference type="PANTHER" id="PTHR24276:SF98">
    <property type="entry name" value="FI18310P1-RELATED"/>
    <property type="match status" value="1"/>
</dbReference>
<dbReference type="AlphaFoldDB" id="A0A263D9Q4"/>
<dbReference type="FunFam" id="2.40.10.10:FF:000036">
    <property type="entry name" value="Trypsin beta"/>
    <property type="match status" value="1"/>
</dbReference>
<dbReference type="Proteomes" id="UP000242444">
    <property type="component" value="Unassembled WGS sequence"/>
</dbReference>
<dbReference type="GO" id="GO:0004252">
    <property type="term" value="F:serine-type endopeptidase activity"/>
    <property type="evidence" value="ECO:0007669"/>
    <property type="project" value="InterPro"/>
</dbReference>
<sequence length="268" mass="26897">MKATRRTVGRKAALAITAVAAAGSIAAVMAPGASADVNPLIVGGTPTTIEEHPATVIFNVGGSQHCAGTLVAANKVVTAAHCTDGVTAGEMEIISGQTNFSDTTGEKAGVSDFWQHPEFDMNSMVHDVSVLTLDKELAATPAALVEAADDPAYADGTDVTIVGWGSTSSGGPVSDELLKVNVPVANVDECASAYDGAGMPFDKASMFCAGIPEGGKDACQGDSGGPAYVDGRLAGVVSWGKGCAEAGFPGVYTNVGNDFAAISEQVGK</sequence>
<evidence type="ECO:0000256" key="2">
    <source>
        <dbReference type="ARBA" id="ARBA00022670"/>
    </source>
</evidence>
<dbReference type="Pfam" id="PF00089">
    <property type="entry name" value="Trypsin"/>
    <property type="match status" value="1"/>
</dbReference>
<comment type="similarity">
    <text evidence="1">Belongs to the peptidase S1 family.</text>
</comment>
<dbReference type="RefSeq" id="WP_094860997.1">
    <property type="nucleotide sequence ID" value="NZ_NKYE01000001.1"/>
</dbReference>
<dbReference type="InterPro" id="IPR001254">
    <property type="entry name" value="Trypsin_dom"/>
</dbReference>
<dbReference type="PANTHER" id="PTHR24276">
    <property type="entry name" value="POLYSERASE-RELATED"/>
    <property type="match status" value="1"/>
</dbReference>
<feature type="signal peptide" evidence="6">
    <location>
        <begin position="1"/>
        <end position="35"/>
    </location>
</feature>
<keyword evidence="4" id="KW-0720">Serine protease</keyword>
<evidence type="ECO:0000256" key="4">
    <source>
        <dbReference type="ARBA" id="ARBA00022825"/>
    </source>
</evidence>
<dbReference type="EMBL" id="NKYE01000001">
    <property type="protein sequence ID" value="OZM75220.1"/>
    <property type="molecule type" value="Genomic_DNA"/>
</dbReference>
<feature type="domain" description="Peptidase S1" evidence="7">
    <location>
        <begin position="41"/>
        <end position="268"/>
    </location>
</feature>
<evidence type="ECO:0000256" key="5">
    <source>
        <dbReference type="ARBA" id="ARBA00023157"/>
    </source>
</evidence>
<protein>
    <submittedName>
        <fullName evidence="8">Serine protease</fullName>
    </submittedName>
</protein>
<dbReference type="InParanoid" id="A0A263D9Q4"/>
<keyword evidence="5" id="KW-1015">Disulfide bond</keyword>
<dbReference type="PROSITE" id="PS50240">
    <property type="entry name" value="TRYPSIN_DOM"/>
    <property type="match status" value="1"/>
</dbReference>
<dbReference type="PROSITE" id="PS51318">
    <property type="entry name" value="TAT"/>
    <property type="match status" value="1"/>
</dbReference>
<dbReference type="SUPFAM" id="SSF50494">
    <property type="entry name" value="Trypsin-like serine proteases"/>
    <property type="match status" value="1"/>
</dbReference>
<proteinExistence type="inferred from homology"/>
<name>A0A263D9Q4_9PSEU</name>
<dbReference type="InterPro" id="IPR009003">
    <property type="entry name" value="Peptidase_S1_PA"/>
</dbReference>
<feature type="chain" id="PRO_5013125469" evidence="6">
    <location>
        <begin position="36"/>
        <end position="268"/>
    </location>
</feature>
<dbReference type="GO" id="GO:0006508">
    <property type="term" value="P:proteolysis"/>
    <property type="evidence" value="ECO:0007669"/>
    <property type="project" value="UniProtKB-KW"/>
</dbReference>
<evidence type="ECO:0000256" key="6">
    <source>
        <dbReference type="SAM" id="SignalP"/>
    </source>
</evidence>
<reference evidence="8 9" key="1">
    <citation type="submission" date="2017-07" db="EMBL/GenBank/DDBJ databases">
        <title>Amycolatopsis antarcticus sp. nov., isolated from the surface of an Antarcticus brown macroalga.</title>
        <authorList>
            <person name="Wang J."/>
            <person name="Leiva S."/>
            <person name="Huang J."/>
            <person name="Huang Y."/>
        </authorList>
    </citation>
    <scope>NUCLEOTIDE SEQUENCE [LARGE SCALE GENOMIC DNA]</scope>
    <source>
        <strain evidence="8 9">AU-G6</strain>
    </source>
</reference>
<dbReference type="OrthoDB" id="1496095at2"/>
<evidence type="ECO:0000259" key="7">
    <source>
        <dbReference type="PROSITE" id="PS50240"/>
    </source>
</evidence>
<keyword evidence="9" id="KW-1185">Reference proteome</keyword>
<keyword evidence="2 8" id="KW-0645">Protease</keyword>
<evidence type="ECO:0000313" key="9">
    <source>
        <dbReference type="Proteomes" id="UP000242444"/>
    </source>
</evidence>
<evidence type="ECO:0000256" key="3">
    <source>
        <dbReference type="ARBA" id="ARBA00022801"/>
    </source>
</evidence>
<evidence type="ECO:0000256" key="1">
    <source>
        <dbReference type="ARBA" id="ARBA00007664"/>
    </source>
</evidence>
<dbReference type="InterPro" id="IPR043504">
    <property type="entry name" value="Peptidase_S1_PA_chymotrypsin"/>
</dbReference>
<accession>A0A263D9Q4</accession>
<dbReference type="Gene3D" id="2.40.10.10">
    <property type="entry name" value="Trypsin-like serine proteases"/>
    <property type="match status" value="1"/>
</dbReference>
<dbReference type="PRINTS" id="PR00722">
    <property type="entry name" value="CHYMOTRYPSIN"/>
</dbReference>
<evidence type="ECO:0000313" key="8">
    <source>
        <dbReference type="EMBL" id="OZM75220.1"/>
    </source>
</evidence>
<organism evidence="8 9">
    <name type="scientific">Amycolatopsis antarctica</name>
    <dbReference type="NCBI Taxonomy" id="1854586"/>
    <lineage>
        <taxon>Bacteria</taxon>
        <taxon>Bacillati</taxon>
        <taxon>Actinomycetota</taxon>
        <taxon>Actinomycetes</taxon>
        <taxon>Pseudonocardiales</taxon>
        <taxon>Pseudonocardiaceae</taxon>
        <taxon>Amycolatopsis</taxon>
    </lineage>
</organism>
<dbReference type="CDD" id="cd00190">
    <property type="entry name" value="Tryp_SPc"/>
    <property type="match status" value="1"/>
</dbReference>
<keyword evidence="6" id="KW-0732">Signal</keyword>
<keyword evidence="3" id="KW-0378">Hydrolase</keyword>